<dbReference type="SUPFAM" id="SSF51984">
    <property type="entry name" value="MurCD N-terminal domain"/>
    <property type="match status" value="1"/>
</dbReference>
<dbReference type="InterPro" id="IPR004101">
    <property type="entry name" value="Mur_ligase_C"/>
</dbReference>
<keyword evidence="7 9" id="KW-0067">ATP-binding</keyword>
<accession>A0ABV8TUG2</accession>
<comment type="catalytic activity">
    <reaction evidence="9 10">
        <text>UDP-N-acetyl-alpha-D-muramoyl-L-alanine + D-glutamate + ATP = UDP-N-acetyl-alpha-D-muramoyl-L-alanyl-D-glutamate + ADP + phosphate + H(+)</text>
        <dbReference type="Rhea" id="RHEA:16429"/>
        <dbReference type="ChEBI" id="CHEBI:15378"/>
        <dbReference type="ChEBI" id="CHEBI:29986"/>
        <dbReference type="ChEBI" id="CHEBI:30616"/>
        <dbReference type="ChEBI" id="CHEBI:43474"/>
        <dbReference type="ChEBI" id="CHEBI:83898"/>
        <dbReference type="ChEBI" id="CHEBI:83900"/>
        <dbReference type="ChEBI" id="CHEBI:456216"/>
        <dbReference type="EC" id="6.3.2.9"/>
    </reaction>
</comment>
<dbReference type="Gene3D" id="3.40.1190.10">
    <property type="entry name" value="Mur-like, catalytic domain"/>
    <property type="match status" value="1"/>
</dbReference>
<dbReference type="Proteomes" id="UP001595823">
    <property type="component" value="Unassembled WGS sequence"/>
</dbReference>
<evidence type="ECO:0000256" key="2">
    <source>
        <dbReference type="ARBA" id="ARBA00004752"/>
    </source>
</evidence>
<dbReference type="GO" id="GO:0008764">
    <property type="term" value="F:UDP-N-acetylmuramoylalanine-D-glutamate ligase activity"/>
    <property type="evidence" value="ECO:0007669"/>
    <property type="project" value="UniProtKB-EC"/>
</dbReference>
<dbReference type="SUPFAM" id="SSF53244">
    <property type="entry name" value="MurD-like peptide ligases, peptide-binding domain"/>
    <property type="match status" value="1"/>
</dbReference>
<dbReference type="NCBIfam" id="TIGR01087">
    <property type="entry name" value="murD"/>
    <property type="match status" value="1"/>
</dbReference>
<feature type="domain" description="Mur ligase C-terminal" evidence="11">
    <location>
        <begin position="307"/>
        <end position="425"/>
    </location>
</feature>
<dbReference type="InterPro" id="IPR036565">
    <property type="entry name" value="Mur-like_cat_sf"/>
</dbReference>
<keyword evidence="8 9" id="KW-0131">Cell cycle</keyword>
<evidence type="ECO:0000256" key="8">
    <source>
        <dbReference type="ARBA" id="ARBA00023306"/>
    </source>
</evidence>
<protein>
    <recommendedName>
        <fullName evidence="9 10">UDP-N-acetylmuramoylalanine--D-glutamate ligase</fullName>
        <ecNumber evidence="9 10">6.3.2.9</ecNumber>
    </recommendedName>
    <alternativeName>
        <fullName evidence="9">D-glutamic acid-adding enzyme</fullName>
    </alternativeName>
    <alternativeName>
        <fullName evidence="9">UDP-N-acetylmuramoyl-L-alanyl-D-glutamate synthetase</fullName>
    </alternativeName>
</protein>
<keyword evidence="5 9" id="KW-0132">Cell division</keyword>
<dbReference type="InterPro" id="IPR005762">
    <property type="entry name" value="MurD"/>
</dbReference>
<dbReference type="Pfam" id="PF21799">
    <property type="entry name" value="MurD-like_N"/>
    <property type="match status" value="1"/>
</dbReference>
<dbReference type="PROSITE" id="PS01011">
    <property type="entry name" value="FOLYLPOLYGLU_SYNT_1"/>
    <property type="match status" value="1"/>
</dbReference>
<evidence type="ECO:0000256" key="3">
    <source>
        <dbReference type="ARBA" id="ARBA00022490"/>
    </source>
</evidence>
<evidence type="ECO:0000256" key="1">
    <source>
        <dbReference type="ARBA" id="ARBA00004496"/>
    </source>
</evidence>
<keyword evidence="9 10" id="KW-0961">Cell wall biogenesis/degradation</keyword>
<dbReference type="InterPro" id="IPR036615">
    <property type="entry name" value="Mur_ligase_C_dom_sf"/>
</dbReference>
<comment type="similarity">
    <text evidence="9">Belongs to the MurCDEF family.</text>
</comment>
<evidence type="ECO:0000313" key="13">
    <source>
        <dbReference type="EMBL" id="MFC4334408.1"/>
    </source>
</evidence>
<evidence type="ECO:0000313" key="14">
    <source>
        <dbReference type="Proteomes" id="UP001595823"/>
    </source>
</evidence>
<comment type="subcellular location">
    <subcellularLocation>
        <location evidence="1 9 10">Cytoplasm</location>
    </subcellularLocation>
</comment>
<comment type="pathway">
    <text evidence="2 9 10">Cell wall biogenesis; peptidoglycan biosynthesis.</text>
</comment>
<dbReference type="Pfam" id="PF02875">
    <property type="entry name" value="Mur_ligase_C"/>
    <property type="match status" value="1"/>
</dbReference>
<feature type="domain" description="Mur ligase central" evidence="12">
    <location>
        <begin position="113"/>
        <end position="285"/>
    </location>
</feature>
<dbReference type="RefSeq" id="WP_380618162.1">
    <property type="nucleotide sequence ID" value="NZ_JBHSDK010000005.1"/>
</dbReference>
<reference evidence="14" key="1">
    <citation type="journal article" date="2019" name="Int. J. Syst. Evol. Microbiol.">
        <title>The Global Catalogue of Microorganisms (GCM) 10K type strain sequencing project: providing services to taxonomists for standard genome sequencing and annotation.</title>
        <authorList>
            <consortium name="The Broad Institute Genomics Platform"/>
            <consortium name="The Broad Institute Genome Sequencing Center for Infectious Disease"/>
            <person name="Wu L."/>
            <person name="Ma J."/>
        </authorList>
    </citation>
    <scope>NUCLEOTIDE SEQUENCE [LARGE SCALE GENOMIC DNA]</scope>
    <source>
        <strain evidence="14">IBRC-M 10908</strain>
    </source>
</reference>
<proteinExistence type="inferred from homology"/>
<evidence type="ECO:0000256" key="7">
    <source>
        <dbReference type="ARBA" id="ARBA00022840"/>
    </source>
</evidence>
<comment type="function">
    <text evidence="9 10">Cell wall formation. Catalyzes the addition of glutamate to the nucleotide precursor UDP-N-acetylmuramoyl-L-alanine (UMA).</text>
</comment>
<dbReference type="PANTHER" id="PTHR43692">
    <property type="entry name" value="UDP-N-ACETYLMURAMOYLALANINE--D-GLUTAMATE LIGASE"/>
    <property type="match status" value="1"/>
</dbReference>
<comment type="caution">
    <text evidence="13">The sequence shown here is derived from an EMBL/GenBank/DDBJ whole genome shotgun (WGS) entry which is preliminary data.</text>
</comment>
<evidence type="ECO:0000256" key="4">
    <source>
        <dbReference type="ARBA" id="ARBA00022598"/>
    </source>
</evidence>
<sequence>MTDTVGKRILVAGTGIAGAASARALLAAGREVTVYDSKHSPVADTLADHGATVRTGEWDPAWLDDADQVVISPGFPPHHPVALAAADRGIEVYSEPELAWRLRPAEAAPWLVVTGTNGKTTTTTMLSSMLEAAGKRTAPLGNIGRALVTEAAGDYDVLAVELSSYQLHWSRLLAPRAGAVLNLAADHLDWHGGFDAYAGAKTAAWRGDYAVVNRDDPLVSQLYGDREGTAVGFTLGAPRAGDFGVLDGYLVDNRTGSPRRICALREVRPAGAHNAANALAAAALASTVGVEPQDMGRGLRSYSPEPHRNVVIADRDGVMWVDDSKGTNPHATAAALDAYESVVWIAGGQLKGVDVTDLVKRFGPKMRAALLLGQDRAKIAEAFVRHAPDVPVTLFTSTEQSVMREIAEAARAAAREGDTVLLSPAAASFDMFSGYAQRGEVFAESVRGVLVLAPRRRNEWNRWQRAEQPRKARPIRAVHRQRPGRCALSSPSLWRRTTCC</sequence>
<gene>
    <name evidence="9 13" type="primary">murD</name>
    <name evidence="13" type="ORF">ACFPET_04255</name>
</gene>
<dbReference type="Pfam" id="PF08245">
    <property type="entry name" value="Mur_ligase_M"/>
    <property type="match status" value="1"/>
</dbReference>
<keyword evidence="4 9" id="KW-0436">Ligase</keyword>
<dbReference type="SUPFAM" id="SSF53623">
    <property type="entry name" value="MurD-like peptide ligases, catalytic domain"/>
    <property type="match status" value="1"/>
</dbReference>
<organism evidence="13 14">
    <name type="scientific">Salininema proteolyticum</name>
    <dbReference type="NCBI Taxonomy" id="1607685"/>
    <lineage>
        <taxon>Bacteria</taxon>
        <taxon>Bacillati</taxon>
        <taxon>Actinomycetota</taxon>
        <taxon>Actinomycetes</taxon>
        <taxon>Glycomycetales</taxon>
        <taxon>Glycomycetaceae</taxon>
        <taxon>Salininema</taxon>
    </lineage>
</organism>
<keyword evidence="6 9" id="KW-0547">Nucleotide-binding</keyword>
<dbReference type="HAMAP" id="MF_00639">
    <property type="entry name" value="MurD"/>
    <property type="match status" value="1"/>
</dbReference>
<evidence type="ECO:0000256" key="9">
    <source>
        <dbReference type="HAMAP-Rule" id="MF_00639"/>
    </source>
</evidence>
<feature type="binding site" evidence="9">
    <location>
        <begin position="115"/>
        <end position="121"/>
    </location>
    <ligand>
        <name>ATP</name>
        <dbReference type="ChEBI" id="CHEBI:30616"/>
    </ligand>
</feature>
<keyword evidence="14" id="KW-1185">Reference proteome</keyword>
<dbReference type="InterPro" id="IPR018109">
    <property type="entry name" value="Folylpolyglutamate_synth_CS"/>
</dbReference>
<keyword evidence="3 9" id="KW-0963">Cytoplasm</keyword>
<evidence type="ECO:0000256" key="10">
    <source>
        <dbReference type="RuleBase" id="RU003664"/>
    </source>
</evidence>
<name>A0ABV8TUG2_9ACTN</name>
<evidence type="ECO:0000256" key="5">
    <source>
        <dbReference type="ARBA" id="ARBA00022618"/>
    </source>
</evidence>
<keyword evidence="9 10" id="KW-0573">Peptidoglycan synthesis</keyword>
<dbReference type="PANTHER" id="PTHR43692:SF1">
    <property type="entry name" value="UDP-N-ACETYLMURAMOYLALANINE--D-GLUTAMATE LIGASE"/>
    <property type="match status" value="1"/>
</dbReference>
<dbReference type="Gene3D" id="3.90.190.20">
    <property type="entry name" value="Mur ligase, C-terminal domain"/>
    <property type="match status" value="1"/>
</dbReference>
<evidence type="ECO:0000256" key="6">
    <source>
        <dbReference type="ARBA" id="ARBA00022741"/>
    </source>
</evidence>
<evidence type="ECO:0000259" key="12">
    <source>
        <dbReference type="Pfam" id="PF08245"/>
    </source>
</evidence>
<dbReference type="EC" id="6.3.2.9" evidence="9 10"/>
<keyword evidence="9 10" id="KW-0133">Cell shape</keyword>
<dbReference type="InterPro" id="IPR013221">
    <property type="entry name" value="Mur_ligase_cen"/>
</dbReference>
<dbReference type="Gene3D" id="3.40.50.720">
    <property type="entry name" value="NAD(P)-binding Rossmann-like Domain"/>
    <property type="match status" value="1"/>
</dbReference>
<dbReference type="EMBL" id="JBHSDK010000005">
    <property type="protein sequence ID" value="MFC4334408.1"/>
    <property type="molecule type" value="Genomic_DNA"/>
</dbReference>
<evidence type="ECO:0000259" key="11">
    <source>
        <dbReference type="Pfam" id="PF02875"/>
    </source>
</evidence>